<dbReference type="Gene3D" id="3.60.10.10">
    <property type="entry name" value="Endonuclease/exonuclease/phosphatase"/>
    <property type="match status" value="1"/>
</dbReference>
<dbReference type="EMBL" id="JBBPBM010000101">
    <property type="protein sequence ID" value="KAK8508461.1"/>
    <property type="molecule type" value="Genomic_DNA"/>
</dbReference>
<dbReference type="Pfam" id="PF03372">
    <property type="entry name" value="Exo_endo_phos"/>
    <property type="match status" value="1"/>
</dbReference>
<protein>
    <recommendedName>
        <fullName evidence="1">Endonuclease/exonuclease/phosphatase domain-containing protein</fullName>
    </recommendedName>
</protein>
<name>A0ABR2BMU0_9ROSI</name>
<evidence type="ECO:0000313" key="2">
    <source>
        <dbReference type="EMBL" id="KAK8508461.1"/>
    </source>
</evidence>
<dbReference type="InterPro" id="IPR036691">
    <property type="entry name" value="Endo/exonu/phosph_ase_sf"/>
</dbReference>
<accession>A0ABR2BMU0</accession>
<reference evidence="2 3" key="1">
    <citation type="journal article" date="2024" name="G3 (Bethesda)">
        <title>Genome assembly of Hibiscus sabdariffa L. provides insights into metabolisms of medicinal natural products.</title>
        <authorList>
            <person name="Kim T."/>
        </authorList>
    </citation>
    <scope>NUCLEOTIDE SEQUENCE [LARGE SCALE GENOMIC DNA]</scope>
    <source>
        <strain evidence="2">TK-2024</strain>
        <tissue evidence="2">Old leaves</tissue>
    </source>
</reference>
<dbReference type="Proteomes" id="UP001472677">
    <property type="component" value="Unassembled WGS sequence"/>
</dbReference>
<keyword evidence="3" id="KW-1185">Reference proteome</keyword>
<evidence type="ECO:0000313" key="3">
    <source>
        <dbReference type="Proteomes" id="UP001472677"/>
    </source>
</evidence>
<sequence>MKMKMDYSFYIKPNGSAGGLALWWTNDVQIKILKARKRFIDVEISVAGESEWFGTFIYVPPYKEEKKDFWEFMTNLRNGSGDRWLVMGDSNIVSSQEEKIGGVSFNVNDARSYFGFVDTLGLIDSSITGGAFTWSNQRSEEDAILEKLDRVLCSPGWNSFFPKAIALLDIAIGSDHAPVLVFLKGFKRKYRKEFKFESKWLLEEDCTSTVKDSWIPISQPRNSHRFGSKLRRTKFSLIRWSKVKNRVNNQRKSELQRKIKSFQGKS</sequence>
<dbReference type="InterPro" id="IPR005135">
    <property type="entry name" value="Endo/exonuclease/phosphatase"/>
</dbReference>
<evidence type="ECO:0000259" key="1">
    <source>
        <dbReference type="Pfam" id="PF03372"/>
    </source>
</evidence>
<proteinExistence type="predicted"/>
<feature type="domain" description="Endonuclease/exonuclease/phosphatase" evidence="1">
    <location>
        <begin position="11"/>
        <end position="176"/>
    </location>
</feature>
<gene>
    <name evidence="2" type="ORF">V6N12_020242</name>
</gene>
<comment type="caution">
    <text evidence="2">The sequence shown here is derived from an EMBL/GenBank/DDBJ whole genome shotgun (WGS) entry which is preliminary data.</text>
</comment>
<dbReference type="PANTHER" id="PTHR33710">
    <property type="entry name" value="BNAC02G09200D PROTEIN"/>
    <property type="match status" value="1"/>
</dbReference>
<dbReference type="SUPFAM" id="SSF56219">
    <property type="entry name" value="DNase I-like"/>
    <property type="match status" value="1"/>
</dbReference>
<organism evidence="2 3">
    <name type="scientific">Hibiscus sabdariffa</name>
    <name type="common">roselle</name>
    <dbReference type="NCBI Taxonomy" id="183260"/>
    <lineage>
        <taxon>Eukaryota</taxon>
        <taxon>Viridiplantae</taxon>
        <taxon>Streptophyta</taxon>
        <taxon>Embryophyta</taxon>
        <taxon>Tracheophyta</taxon>
        <taxon>Spermatophyta</taxon>
        <taxon>Magnoliopsida</taxon>
        <taxon>eudicotyledons</taxon>
        <taxon>Gunneridae</taxon>
        <taxon>Pentapetalae</taxon>
        <taxon>rosids</taxon>
        <taxon>malvids</taxon>
        <taxon>Malvales</taxon>
        <taxon>Malvaceae</taxon>
        <taxon>Malvoideae</taxon>
        <taxon>Hibiscus</taxon>
    </lineage>
</organism>
<dbReference type="PANTHER" id="PTHR33710:SF79">
    <property type="entry name" value="OS06G0205337 PROTEIN"/>
    <property type="match status" value="1"/>
</dbReference>